<evidence type="ECO:0000313" key="2">
    <source>
        <dbReference type="Proteomes" id="UP000038055"/>
    </source>
</evidence>
<sequence>MKHFILSLFTLSLIVSCSKDNNNGEQPNQETMLLPKQVVERYTITERDQNGVETKIEHVDELSYEIVNNKIASATTSRFENKQNVGGSKLTIIYENDLPKTFISTNIKNNEEESKSTYKYENRKLVEEVNEWTTSRGKSGNIITYKYSGDKLTEIQEKGSDTTIKTPIIVQFVYVSDTEIKKTITSPYILNGEEKTRTRTIIYTLDSEKRVVKSVEEDETSKDTKEFKYDDKKNYKHHSVHFTLNPDHFLDEKVMKNNLTSVKRIYENKQDSKYNSEETSTYTYQYNDKGYPTRIEEVYKSSRETNSHTKTTEITY</sequence>
<gene>
    <name evidence="1" type="ORF">CCYN2B_20078</name>
</gene>
<accession>A0A0B7H9T6</accession>
<proteinExistence type="predicted"/>
<evidence type="ECO:0000313" key="1">
    <source>
        <dbReference type="EMBL" id="CEN34368.1"/>
    </source>
</evidence>
<dbReference type="PROSITE" id="PS51257">
    <property type="entry name" value="PROKAR_LIPOPROTEIN"/>
    <property type="match status" value="1"/>
</dbReference>
<organism evidence="1 2">
    <name type="scientific">Capnocytophaga cynodegmi</name>
    <dbReference type="NCBI Taxonomy" id="28189"/>
    <lineage>
        <taxon>Bacteria</taxon>
        <taxon>Pseudomonadati</taxon>
        <taxon>Bacteroidota</taxon>
        <taxon>Flavobacteriia</taxon>
        <taxon>Flavobacteriales</taxon>
        <taxon>Flavobacteriaceae</taxon>
        <taxon>Capnocytophaga</taxon>
    </lineage>
</organism>
<dbReference type="AlphaFoldDB" id="A0A0B7H9T6"/>
<dbReference type="Proteomes" id="UP000038055">
    <property type="component" value="Unassembled WGS sequence"/>
</dbReference>
<keyword evidence="2" id="KW-1185">Reference proteome</keyword>
<dbReference type="RefSeq" id="WP_041991447.1">
    <property type="nucleotide sequence ID" value="NZ_CDOD01000012.1"/>
</dbReference>
<name>A0A0B7H9T6_9FLAO</name>
<dbReference type="EMBL" id="CDOD01000012">
    <property type="protein sequence ID" value="CEN34368.1"/>
    <property type="molecule type" value="Genomic_DNA"/>
</dbReference>
<reference evidence="2" key="1">
    <citation type="submission" date="2015-01" db="EMBL/GenBank/DDBJ databases">
        <authorList>
            <person name="MANFREDI Pablo"/>
        </authorList>
    </citation>
    <scope>NUCLEOTIDE SEQUENCE [LARGE SCALE GENOMIC DNA]</scope>
    <source>
        <strain evidence="2">Ccyn2B</strain>
    </source>
</reference>
<protein>
    <submittedName>
        <fullName evidence="1">Uncharacterized protein</fullName>
    </submittedName>
</protein>